<dbReference type="AlphaFoldDB" id="A0AAW1N0G3"/>
<comment type="caution">
    <text evidence="1">The sequence shown here is derived from an EMBL/GenBank/DDBJ whole genome shotgun (WGS) entry which is preliminary data.</text>
</comment>
<evidence type="ECO:0000313" key="1">
    <source>
        <dbReference type="EMBL" id="KAK9753507.1"/>
    </source>
</evidence>
<proteinExistence type="predicted"/>
<organism evidence="1 2">
    <name type="scientific">Popillia japonica</name>
    <name type="common">Japanese beetle</name>
    <dbReference type="NCBI Taxonomy" id="7064"/>
    <lineage>
        <taxon>Eukaryota</taxon>
        <taxon>Metazoa</taxon>
        <taxon>Ecdysozoa</taxon>
        <taxon>Arthropoda</taxon>
        <taxon>Hexapoda</taxon>
        <taxon>Insecta</taxon>
        <taxon>Pterygota</taxon>
        <taxon>Neoptera</taxon>
        <taxon>Endopterygota</taxon>
        <taxon>Coleoptera</taxon>
        <taxon>Polyphaga</taxon>
        <taxon>Scarabaeiformia</taxon>
        <taxon>Scarabaeidae</taxon>
        <taxon>Rutelinae</taxon>
        <taxon>Popillia</taxon>
    </lineage>
</organism>
<evidence type="ECO:0000313" key="2">
    <source>
        <dbReference type="Proteomes" id="UP001458880"/>
    </source>
</evidence>
<gene>
    <name evidence="1" type="ORF">QE152_g2055</name>
</gene>
<accession>A0AAW1N0G3</accession>
<reference evidence="1 2" key="1">
    <citation type="journal article" date="2024" name="BMC Genomics">
        <title>De novo assembly and annotation of Popillia japonica's genome with initial clues to its potential as an invasive pest.</title>
        <authorList>
            <person name="Cucini C."/>
            <person name="Boschi S."/>
            <person name="Funari R."/>
            <person name="Cardaioli E."/>
            <person name="Iannotti N."/>
            <person name="Marturano G."/>
            <person name="Paoli F."/>
            <person name="Bruttini M."/>
            <person name="Carapelli A."/>
            <person name="Frati F."/>
            <person name="Nardi F."/>
        </authorList>
    </citation>
    <scope>NUCLEOTIDE SEQUENCE [LARGE SCALE GENOMIC DNA]</scope>
    <source>
        <strain evidence="1">DMR45628</strain>
    </source>
</reference>
<name>A0AAW1N0G3_POPJA</name>
<dbReference type="EMBL" id="JASPKY010000013">
    <property type="protein sequence ID" value="KAK9753507.1"/>
    <property type="molecule type" value="Genomic_DNA"/>
</dbReference>
<protein>
    <submittedName>
        <fullName evidence="1">Uncharacterized protein</fullName>
    </submittedName>
</protein>
<dbReference type="Proteomes" id="UP001458880">
    <property type="component" value="Unassembled WGS sequence"/>
</dbReference>
<keyword evidence="2" id="KW-1185">Reference proteome</keyword>
<sequence length="192" mass="22582">MFLFPPLPPKDYKIKEIPRSLVSSQEFTPHGKVRITLPEIGQHAVPIPVQKSDLPTQVPFKEVNPAVVKRWVNRDTYNWLVRPGKDDYFIHEMYKKYNVTVCHNYDIRYSHTDFLFCNEYEYVCRVKLENVPKIIVACIIVLHNVAKSLQDLDFEAPEEMPEEYGNDNDEVDLPLRQQGQEVTYSWRISLQV</sequence>